<sequence>MAQVLDWYSVTLSALQRLWEGLINFIPQFIGALVIFGVGWIIAVGVSRLVSELLKRVNFNQLFDRGGWKEALEKAEIKVDASDFVGAIFKWVLVIVFLLAAVDILGFRQFAVFLQNILGYLPNVIVAVLIFAVTVVVVDIVEKIVRAAVGGVRIGYAHVAGSLAKWAIWIFAILAILRQLLIVPNLVDVLFGALVYGVVGFLVISLGLSFGLGGKEVAADILHDFKRKLRGD</sequence>
<comment type="caution">
    <text evidence="2">The sequence shown here is derived from an EMBL/GenBank/DDBJ whole genome shotgun (WGS) entry which is preliminary data.</text>
</comment>
<accession>A0A1G2R591</accession>
<keyword evidence="1" id="KW-0812">Transmembrane</keyword>
<evidence type="ECO:0000313" key="3">
    <source>
        <dbReference type="Proteomes" id="UP000179258"/>
    </source>
</evidence>
<dbReference type="Proteomes" id="UP000179258">
    <property type="component" value="Unassembled WGS sequence"/>
</dbReference>
<dbReference type="InterPro" id="IPR008910">
    <property type="entry name" value="MSC_TM_helix"/>
</dbReference>
<name>A0A1G2R591_9BACT</name>
<reference evidence="2 3" key="1">
    <citation type="journal article" date="2016" name="Nat. Commun.">
        <title>Thousands of microbial genomes shed light on interconnected biogeochemical processes in an aquifer system.</title>
        <authorList>
            <person name="Anantharaman K."/>
            <person name="Brown C.T."/>
            <person name="Hug L.A."/>
            <person name="Sharon I."/>
            <person name="Castelle C.J."/>
            <person name="Probst A.J."/>
            <person name="Thomas B.C."/>
            <person name="Singh A."/>
            <person name="Wilkins M.J."/>
            <person name="Karaoz U."/>
            <person name="Brodie E.L."/>
            <person name="Williams K.H."/>
            <person name="Hubbard S.S."/>
            <person name="Banfield J.F."/>
        </authorList>
    </citation>
    <scope>NUCLEOTIDE SEQUENCE [LARGE SCALE GENOMIC DNA]</scope>
</reference>
<gene>
    <name evidence="2" type="ORF">A3D59_02505</name>
</gene>
<dbReference type="Gene3D" id="1.10.287.1260">
    <property type="match status" value="2"/>
</dbReference>
<dbReference type="PANTHER" id="PTHR30221">
    <property type="entry name" value="SMALL-CONDUCTANCE MECHANOSENSITIVE CHANNEL"/>
    <property type="match status" value="1"/>
</dbReference>
<feature type="transmembrane region" description="Helical" evidence="1">
    <location>
        <begin position="84"/>
        <end position="105"/>
    </location>
</feature>
<dbReference type="Pfam" id="PF05552">
    <property type="entry name" value="MS_channel_1st_1"/>
    <property type="match status" value="2"/>
</dbReference>
<feature type="transmembrane region" description="Helical" evidence="1">
    <location>
        <begin position="153"/>
        <end position="177"/>
    </location>
</feature>
<dbReference type="PANTHER" id="PTHR30221:SF1">
    <property type="entry name" value="SMALL-CONDUCTANCE MECHANOSENSITIVE CHANNEL"/>
    <property type="match status" value="1"/>
</dbReference>
<organism evidence="2 3">
    <name type="scientific">Candidatus Wildermuthbacteria bacterium RIFCSPHIGHO2_02_FULL_47_17</name>
    <dbReference type="NCBI Taxonomy" id="1802452"/>
    <lineage>
        <taxon>Bacteria</taxon>
        <taxon>Candidatus Wildermuthiibacteriota</taxon>
    </lineage>
</organism>
<keyword evidence="1" id="KW-0472">Membrane</keyword>
<evidence type="ECO:0000313" key="2">
    <source>
        <dbReference type="EMBL" id="OHA67983.1"/>
    </source>
</evidence>
<dbReference type="InterPro" id="IPR045275">
    <property type="entry name" value="MscS_archaea/bacteria_type"/>
</dbReference>
<feature type="transmembrane region" description="Helical" evidence="1">
    <location>
        <begin position="189"/>
        <end position="212"/>
    </location>
</feature>
<proteinExistence type="predicted"/>
<evidence type="ECO:0000256" key="1">
    <source>
        <dbReference type="SAM" id="Phobius"/>
    </source>
</evidence>
<dbReference type="EMBL" id="MHTX01000029">
    <property type="protein sequence ID" value="OHA67983.1"/>
    <property type="molecule type" value="Genomic_DNA"/>
</dbReference>
<dbReference type="GO" id="GO:0008381">
    <property type="term" value="F:mechanosensitive monoatomic ion channel activity"/>
    <property type="evidence" value="ECO:0007669"/>
    <property type="project" value="InterPro"/>
</dbReference>
<keyword evidence="1" id="KW-1133">Transmembrane helix</keyword>
<feature type="transmembrane region" description="Helical" evidence="1">
    <location>
        <begin position="117"/>
        <end position="141"/>
    </location>
</feature>
<feature type="transmembrane region" description="Helical" evidence="1">
    <location>
        <begin position="25"/>
        <end position="46"/>
    </location>
</feature>
<protein>
    <recommendedName>
        <fullName evidence="4">Small-conductance mechanosensitive ion channel</fullName>
    </recommendedName>
</protein>
<evidence type="ECO:0008006" key="4">
    <source>
        <dbReference type="Google" id="ProtNLM"/>
    </source>
</evidence>
<dbReference type="AlphaFoldDB" id="A0A1G2R591"/>